<sequence length="49" mass="5780">MRWVVSGHWLNQVHGPNRSLRRRQWVPSHTKGPDGAPLLITARVNVWRR</sequence>
<reference evidence="2" key="1">
    <citation type="journal article" date="2019" name="Int. J. Syst. Evol. Microbiol.">
        <title>The Global Catalogue of Microorganisms (GCM) 10K type strain sequencing project: providing services to taxonomists for standard genome sequencing and annotation.</title>
        <authorList>
            <consortium name="The Broad Institute Genomics Platform"/>
            <consortium name="The Broad Institute Genome Sequencing Center for Infectious Disease"/>
            <person name="Wu L."/>
            <person name="Ma J."/>
        </authorList>
    </citation>
    <scope>NUCLEOTIDE SEQUENCE [LARGE SCALE GENOMIC DNA]</scope>
    <source>
        <strain evidence="2">JCM 3106</strain>
    </source>
</reference>
<name>A0ABP6L3X7_9ACTN</name>
<comment type="caution">
    <text evidence="1">The sequence shown here is derived from an EMBL/GenBank/DDBJ whole genome shotgun (WGS) entry which is preliminary data.</text>
</comment>
<keyword evidence="2" id="KW-1185">Reference proteome</keyword>
<organism evidence="1 2">
    <name type="scientific">Streptosporangium longisporum</name>
    <dbReference type="NCBI Taxonomy" id="46187"/>
    <lineage>
        <taxon>Bacteria</taxon>
        <taxon>Bacillati</taxon>
        <taxon>Actinomycetota</taxon>
        <taxon>Actinomycetes</taxon>
        <taxon>Streptosporangiales</taxon>
        <taxon>Streptosporangiaceae</taxon>
        <taxon>Streptosporangium</taxon>
    </lineage>
</organism>
<evidence type="ECO:0000313" key="1">
    <source>
        <dbReference type="EMBL" id="GAA3032051.1"/>
    </source>
</evidence>
<evidence type="ECO:0000313" key="2">
    <source>
        <dbReference type="Proteomes" id="UP001499930"/>
    </source>
</evidence>
<dbReference type="EMBL" id="BAAAWD010000019">
    <property type="protein sequence ID" value="GAA3032051.1"/>
    <property type="molecule type" value="Genomic_DNA"/>
</dbReference>
<proteinExistence type="predicted"/>
<dbReference type="Proteomes" id="UP001499930">
    <property type="component" value="Unassembled WGS sequence"/>
</dbReference>
<protein>
    <submittedName>
        <fullName evidence="1">Uncharacterized protein</fullName>
    </submittedName>
</protein>
<gene>
    <name evidence="1" type="ORF">GCM10017559_69080</name>
</gene>
<accession>A0ABP6L3X7</accession>